<accession>A0ACB8XZ07</accession>
<organism evidence="1 2">
    <name type="scientific">Smallanthus sonchifolius</name>
    <dbReference type="NCBI Taxonomy" id="185202"/>
    <lineage>
        <taxon>Eukaryota</taxon>
        <taxon>Viridiplantae</taxon>
        <taxon>Streptophyta</taxon>
        <taxon>Embryophyta</taxon>
        <taxon>Tracheophyta</taxon>
        <taxon>Spermatophyta</taxon>
        <taxon>Magnoliopsida</taxon>
        <taxon>eudicotyledons</taxon>
        <taxon>Gunneridae</taxon>
        <taxon>Pentapetalae</taxon>
        <taxon>asterids</taxon>
        <taxon>campanulids</taxon>
        <taxon>Asterales</taxon>
        <taxon>Asteraceae</taxon>
        <taxon>Asteroideae</taxon>
        <taxon>Heliantheae alliance</taxon>
        <taxon>Millerieae</taxon>
        <taxon>Smallanthus</taxon>
    </lineage>
</organism>
<name>A0ACB8XZ07_9ASTR</name>
<reference evidence="2" key="1">
    <citation type="journal article" date="2022" name="Mol. Ecol. Resour.">
        <title>The genomes of chicory, endive, great burdock and yacon provide insights into Asteraceae palaeo-polyploidization history and plant inulin production.</title>
        <authorList>
            <person name="Fan W."/>
            <person name="Wang S."/>
            <person name="Wang H."/>
            <person name="Wang A."/>
            <person name="Jiang F."/>
            <person name="Liu H."/>
            <person name="Zhao H."/>
            <person name="Xu D."/>
            <person name="Zhang Y."/>
        </authorList>
    </citation>
    <scope>NUCLEOTIDE SEQUENCE [LARGE SCALE GENOMIC DNA]</scope>
    <source>
        <strain evidence="2">cv. Yunnan</strain>
    </source>
</reference>
<evidence type="ECO:0000313" key="1">
    <source>
        <dbReference type="EMBL" id="KAI3676285.1"/>
    </source>
</evidence>
<protein>
    <submittedName>
        <fullName evidence="1">Uncharacterized protein</fullName>
    </submittedName>
</protein>
<gene>
    <name evidence="1" type="ORF">L1987_85890</name>
</gene>
<dbReference type="Proteomes" id="UP001056120">
    <property type="component" value="Linkage Group LG29"/>
</dbReference>
<proteinExistence type="predicted"/>
<sequence>MYVSGLKSKNVKNGKSSFGMELDSDILVTASHSDDEHNAGVVVDCRGRIRGVDFRPQTRSDDSNVGETNWSRAFARVGTTRSGTPLSAVELQGTGVSRCRRKLAWTAG</sequence>
<dbReference type="EMBL" id="CM042046">
    <property type="protein sequence ID" value="KAI3676285.1"/>
    <property type="molecule type" value="Genomic_DNA"/>
</dbReference>
<comment type="caution">
    <text evidence="1">The sequence shown here is derived from an EMBL/GenBank/DDBJ whole genome shotgun (WGS) entry which is preliminary data.</text>
</comment>
<keyword evidence="2" id="KW-1185">Reference proteome</keyword>
<reference evidence="1 2" key="2">
    <citation type="journal article" date="2022" name="Mol. Ecol. Resour.">
        <title>The genomes of chicory, endive, great burdock and yacon provide insights into Asteraceae paleo-polyploidization history and plant inulin production.</title>
        <authorList>
            <person name="Fan W."/>
            <person name="Wang S."/>
            <person name="Wang H."/>
            <person name="Wang A."/>
            <person name="Jiang F."/>
            <person name="Liu H."/>
            <person name="Zhao H."/>
            <person name="Xu D."/>
            <person name="Zhang Y."/>
        </authorList>
    </citation>
    <scope>NUCLEOTIDE SEQUENCE [LARGE SCALE GENOMIC DNA]</scope>
    <source>
        <strain evidence="2">cv. Yunnan</strain>
        <tissue evidence="1">Leaves</tissue>
    </source>
</reference>
<evidence type="ECO:0000313" key="2">
    <source>
        <dbReference type="Proteomes" id="UP001056120"/>
    </source>
</evidence>